<dbReference type="AlphaFoldDB" id="A0A673WMY2"/>
<keyword evidence="3" id="KW-1185">Reference proteome</keyword>
<dbReference type="InParanoid" id="A0A673WMY2"/>
<proteinExistence type="predicted"/>
<feature type="compositionally biased region" description="Polar residues" evidence="1">
    <location>
        <begin position="100"/>
        <end position="110"/>
    </location>
</feature>
<dbReference type="Proteomes" id="UP000472277">
    <property type="component" value="Chromosome 14"/>
</dbReference>
<accession>A0A673WMY2</accession>
<sequence>MERTLSTDLCHNYNNTVEPKRHISYFGRMTKKRKQTTSFTPPQPRSLRSRKRKCCDESEEIAPSGEAVEAQPSHLEQQDTEGRVLNTTSPPKDPHHPLTACTTHPSQQANKAGDTTAPKQEGDPVEESPVVTGFEGEQAIGGAVEGAGTEEAVPTNQDGGDSPQEDHSVESSVKDDEDREEEDIKTQSFLSFPPHPLTAAQPQPSLLPSKEVNVGDGDSQTDNEEEQCGEKNPKPKMEEHDSEQQEAIDDRGVCHGGGREGPPVEEDRSVEAPVKKRRRRMGMCGLGERERERRRGGEEERQKERKSVTEGGREGEEMVLARKVEEEKVEKEREEDIEQSGDSGGGDANLVAVEGTAATSSSDPSLLSSIPPSTPLGSTTEQTKNEKEEEEKLDEEQLQSGGEASHAGPSEVAYSGPEQVTGEGLRTGLEVDVLGSEQPVVLGEEELDTEGVVEKNQEGDRGGCGSNEPEESPPRAPTPSITTTPISIPLEAGTEREHHGEVQSSPTQRERGAEDGAGAGTVANPRALSLAPADRVESAMPPPTKPSPGREGNNQAAVTPGGSEENNQAAVTPGASEENNQAAVTPGGSEENNQAAVTPGGSEENNQAAVTPGGSEENNQAAVTPGGSEENNQAAVTPGGSEENNQAAVTPGGSEENNQAAVTPGGSEENNQAAVTPGGSEENSKAAVTPGGSEENNQAAVTPGGSEENNQAAVTPGGSEENNQAAVTPGGSEENNHSTTPDLTRADDDATVVDPFGALALNYVSDSQLNTITLTEKEEEEKEEGHEDATELVCGLIRELSYLNRVVMATHRELESLRRGNKTARPPPRRVFPPRRSEI</sequence>
<reference evidence="2" key="1">
    <citation type="submission" date="2025-08" db="UniProtKB">
        <authorList>
            <consortium name="Ensembl"/>
        </authorList>
    </citation>
    <scope>IDENTIFICATION</scope>
</reference>
<feature type="compositionally biased region" description="Basic and acidic residues" evidence="1">
    <location>
        <begin position="287"/>
        <end position="334"/>
    </location>
</feature>
<dbReference type="GeneTree" id="ENSGT01120000277028"/>
<protein>
    <submittedName>
        <fullName evidence="2">Uncharacterized protein</fullName>
    </submittedName>
</protein>
<name>A0A673WMY2_SALTR</name>
<dbReference type="Pfam" id="PF15710">
    <property type="entry name" value="Brme1"/>
    <property type="match status" value="1"/>
</dbReference>
<dbReference type="Ensembl" id="ENSSTUT00000014132.1">
    <property type="protein sequence ID" value="ENSSTUP00000013370.1"/>
    <property type="gene ID" value="ENSSTUG00000006224.1"/>
</dbReference>
<feature type="compositionally biased region" description="Basic and acidic residues" evidence="1">
    <location>
        <begin position="228"/>
        <end position="253"/>
    </location>
</feature>
<feature type="region of interest" description="Disordered" evidence="1">
    <location>
        <begin position="27"/>
        <end position="749"/>
    </location>
</feature>
<dbReference type="InterPro" id="IPR031441">
    <property type="entry name" value="Brme1"/>
</dbReference>
<feature type="compositionally biased region" description="Low complexity" evidence="1">
    <location>
        <begin position="359"/>
        <end position="382"/>
    </location>
</feature>
<feature type="compositionally biased region" description="Basic and acidic residues" evidence="1">
    <location>
        <begin position="164"/>
        <end position="176"/>
    </location>
</feature>
<feature type="compositionally biased region" description="Basic and acidic residues" evidence="1">
    <location>
        <begin position="265"/>
        <end position="274"/>
    </location>
</feature>
<organism evidence="2 3">
    <name type="scientific">Salmo trutta</name>
    <name type="common">Brown trout</name>
    <dbReference type="NCBI Taxonomy" id="8032"/>
    <lineage>
        <taxon>Eukaryota</taxon>
        <taxon>Metazoa</taxon>
        <taxon>Chordata</taxon>
        <taxon>Craniata</taxon>
        <taxon>Vertebrata</taxon>
        <taxon>Euteleostomi</taxon>
        <taxon>Actinopterygii</taxon>
        <taxon>Neopterygii</taxon>
        <taxon>Teleostei</taxon>
        <taxon>Protacanthopterygii</taxon>
        <taxon>Salmoniformes</taxon>
        <taxon>Salmonidae</taxon>
        <taxon>Salmoninae</taxon>
        <taxon>Salmo</taxon>
    </lineage>
</organism>
<evidence type="ECO:0000313" key="2">
    <source>
        <dbReference type="Ensembl" id="ENSSTUP00000013370.1"/>
    </source>
</evidence>
<evidence type="ECO:0000313" key="3">
    <source>
        <dbReference type="Proteomes" id="UP000472277"/>
    </source>
</evidence>
<dbReference type="GO" id="GO:1990918">
    <property type="term" value="P:double-strand break repair involved in meiotic recombination"/>
    <property type="evidence" value="ECO:0007669"/>
    <property type="project" value="InterPro"/>
</dbReference>
<feature type="compositionally biased region" description="Low complexity" evidence="1">
    <location>
        <begin position="478"/>
        <end position="489"/>
    </location>
</feature>
<feature type="compositionally biased region" description="Low complexity" evidence="1">
    <location>
        <begin position="140"/>
        <end position="152"/>
    </location>
</feature>
<reference evidence="2" key="2">
    <citation type="submission" date="2025-09" db="UniProtKB">
        <authorList>
            <consortium name="Ensembl"/>
        </authorList>
    </citation>
    <scope>IDENTIFICATION</scope>
</reference>
<dbReference type="OMA" id="ESENNWI"/>
<feature type="region of interest" description="Disordered" evidence="1">
    <location>
        <begin position="817"/>
        <end position="839"/>
    </location>
</feature>
<feature type="compositionally biased region" description="Acidic residues" evidence="1">
    <location>
        <begin position="388"/>
        <end position="397"/>
    </location>
</feature>
<feature type="compositionally biased region" description="Basic and acidic residues" evidence="1">
    <location>
        <begin position="452"/>
        <end position="461"/>
    </location>
</feature>
<evidence type="ECO:0000256" key="1">
    <source>
        <dbReference type="SAM" id="MobiDB-lite"/>
    </source>
</evidence>
<gene>
    <name evidence="2" type="primary">si:ch211-286b5.2</name>
</gene>